<keyword evidence="1" id="KW-0732">Signal</keyword>
<gene>
    <name evidence="2" type="ORF">CIG75_02290</name>
</gene>
<feature type="signal peptide" evidence="1">
    <location>
        <begin position="1"/>
        <end position="25"/>
    </location>
</feature>
<dbReference type="EMBL" id="CP022657">
    <property type="protein sequence ID" value="ASS73920.1"/>
    <property type="molecule type" value="Genomic_DNA"/>
</dbReference>
<accession>A0A223CX38</accession>
<dbReference type="AlphaFoldDB" id="A0A223CX38"/>
<sequence>MKQNIFAGLVACTFLMAGVTTPIFASTPDSPVVSITTAQKQASEYLDLQKQHADTDDWDSAVIQEGKVLYDFDGNVSAYLFPLTVNDRPSGYMIVSAYSQTSGVIESTRTGTTPYVGINGKDAIYVGPLMHYKKVGDAHFEDLHLKKKIQKNTLKSKGPLAKENVNRLSASQITPEAITEYKSKTLTGIPDYQWYKGCAPTSGANIVKYWDNNGYPNLVQDTTQPNTIIEYLAMYMNTNSEGGTTVYNMISGMKQYWNLRGYYPTITDHYSNFGSHVTEMTNSRPDWVTTVSHPTYKDHAMTGVGYESYYSTDDFKYHYNVVVHDTWDTTPVNVWLAWNTLWFDHVISVKQP</sequence>
<dbReference type="RefSeq" id="WP_094235180.1">
    <property type="nucleotide sequence ID" value="NZ_CP022657.1"/>
</dbReference>
<name>A0A223CX38_9BACL</name>
<keyword evidence="3" id="KW-1185">Reference proteome</keyword>
<evidence type="ECO:0000313" key="2">
    <source>
        <dbReference type="EMBL" id="ASS73920.1"/>
    </source>
</evidence>
<organism evidence="2 3">
    <name type="scientific">Tumebacillus algifaecis</name>
    <dbReference type="NCBI Taxonomy" id="1214604"/>
    <lineage>
        <taxon>Bacteria</taxon>
        <taxon>Bacillati</taxon>
        <taxon>Bacillota</taxon>
        <taxon>Bacilli</taxon>
        <taxon>Bacillales</taxon>
        <taxon>Alicyclobacillaceae</taxon>
        <taxon>Tumebacillus</taxon>
    </lineage>
</organism>
<protein>
    <recommendedName>
        <fullName evidence="4">Peptidase C39-like domain-containing protein</fullName>
    </recommendedName>
</protein>
<dbReference type="Proteomes" id="UP000214688">
    <property type="component" value="Chromosome"/>
</dbReference>
<proteinExistence type="predicted"/>
<evidence type="ECO:0000313" key="3">
    <source>
        <dbReference type="Proteomes" id="UP000214688"/>
    </source>
</evidence>
<reference evidence="2 3" key="1">
    <citation type="journal article" date="2015" name="Int. J. Syst. Evol. Microbiol.">
        <title>Tumebacillus algifaecis sp. nov., isolated from decomposing algal scum.</title>
        <authorList>
            <person name="Wu Y.F."/>
            <person name="Zhang B."/>
            <person name="Xing P."/>
            <person name="Wu Q.L."/>
            <person name="Liu S.J."/>
        </authorList>
    </citation>
    <scope>NUCLEOTIDE SEQUENCE [LARGE SCALE GENOMIC DNA]</scope>
    <source>
        <strain evidence="2 3">THMBR28</strain>
    </source>
</reference>
<evidence type="ECO:0000256" key="1">
    <source>
        <dbReference type="SAM" id="SignalP"/>
    </source>
</evidence>
<feature type="chain" id="PRO_5012646242" description="Peptidase C39-like domain-containing protein" evidence="1">
    <location>
        <begin position="26"/>
        <end position="352"/>
    </location>
</feature>
<dbReference type="OrthoDB" id="2666872at2"/>
<evidence type="ECO:0008006" key="4">
    <source>
        <dbReference type="Google" id="ProtNLM"/>
    </source>
</evidence>
<dbReference type="KEGG" id="tab:CIG75_02290"/>